<dbReference type="PANTHER" id="PTHR46579">
    <property type="entry name" value="F5/8 TYPE C DOMAIN-CONTAINING PROTEIN-RELATED"/>
    <property type="match status" value="1"/>
</dbReference>
<proteinExistence type="predicted"/>
<reference evidence="1" key="1">
    <citation type="submission" date="2023-03" db="EMBL/GenBank/DDBJ databases">
        <title>Massive genome expansion in bonnet fungi (Mycena s.s.) driven by repeated elements and novel gene families across ecological guilds.</title>
        <authorList>
            <consortium name="Lawrence Berkeley National Laboratory"/>
            <person name="Harder C.B."/>
            <person name="Miyauchi S."/>
            <person name="Viragh M."/>
            <person name="Kuo A."/>
            <person name="Thoen E."/>
            <person name="Andreopoulos B."/>
            <person name="Lu D."/>
            <person name="Skrede I."/>
            <person name="Drula E."/>
            <person name="Henrissat B."/>
            <person name="Morin E."/>
            <person name="Kohler A."/>
            <person name="Barry K."/>
            <person name="LaButti K."/>
            <person name="Morin E."/>
            <person name="Salamov A."/>
            <person name="Lipzen A."/>
            <person name="Mereny Z."/>
            <person name="Hegedus B."/>
            <person name="Baldrian P."/>
            <person name="Stursova M."/>
            <person name="Weitz H."/>
            <person name="Taylor A."/>
            <person name="Grigoriev I.V."/>
            <person name="Nagy L.G."/>
            <person name="Martin F."/>
            <person name="Kauserud H."/>
        </authorList>
    </citation>
    <scope>NUCLEOTIDE SEQUENCE</scope>
    <source>
        <strain evidence="1">CBHHK067</strain>
    </source>
</reference>
<evidence type="ECO:0000313" key="2">
    <source>
        <dbReference type="Proteomes" id="UP001221757"/>
    </source>
</evidence>
<dbReference type="PANTHER" id="PTHR46579:SF1">
    <property type="entry name" value="F5_8 TYPE C DOMAIN-CONTAINING PROTEIN"/>
    <property type="match status" value="1"/>
</dbReference>
<protein>
    <submittedName>
        <fullName evidence="1">Uncharacterized protein</fullName>
    </submittedName>
</protein>
<evidence type="ECO:0000313" key="1">
    <source>
        <dbReference type="EMBL" id="KAJ7704460.1"/>
    </source>
</evidence>
<organism evidence="1 2">
    <name type="scientific">Mycena rosella</name>
    <name type="common">Pink bonnet</name>
    <name type="synonym">Agaricus rosellus</name>
    <dbReference type="NCBI Taxonomy" id="1033263"/>
    <lineage>
        <taxon>Eukaryota</taxon>
        <taxon>Fungi</taxon>
        <taxon>Dikarya</taxon>
        <taxon>Basidiomycota</taxon>
        <taxon>Agaricomycotina</taxon>
        <taxon>Agaricomycetes</taxon>
        <taxon>Agaricomycetidae</taxon>
        <taxon>Agaricales</taxon>
        <taxon>Marasmiineae</taxon>
        <taxon>Mycenaceae</taxon>
        <taxon>Mycena</taxon>
    </lineage>
</organism>
<feature type="non-terminal residue" evidence="1">
    <location>
        <position position="246"/>
    </location>
</feature>
<gene>
    <name evidence="1" type="ORF">B0H17DRAFT_911748</name>
</gene>
<feature type="non-terminal residue" evidence="1">
    <location>
        <position position="1"/>
    </location>
</feature>
<dbReference type="EMBL" id="JARKIE010000010">
    <property type="protein sequence ID" value="KAJ7704460.1"/>
    <property type="molecule type" value="Genomic_DNA"/>
</dbReference>
<name>A0AAD7GSP7_MYCRO</name>
<keyword evidence="2" id="KW-1185">Reference proteome</keyword>
<sequence length="246" mass="27620">LLKMKGHNSQCPCHMCAIIGIKAPNNHLYVPLHCPTGTQYDPLNLPLCQHNMLMAQAHLVKNATNDAEEKQCSQEYRIKGVPLLSTLSLLSIPHSFPYNFMHLIWENVIKTLILLWAGEHKGIDEGTGDYHLGLTVLEAIRAAGKVSGDTIPSCFGPQIPGIVKERYYFIADMRAMGAVWVMALGPILLHQQFKNLVYYIHFVLLVQLLHLCLQFEISTADINTIETGMASWVQEFEKCILLLINS</sequence>
<accession>A0AAD7GSP7</accession>
<dbReference type="Proteomes" id="UP001221757">
    <property type="component" value="Unassembled WGS sequence"/>
</dbReference>
<comment type="caution">
    <text evidence="1">The sequence shown here is derived from an EMBL/GenBank/DDBJ whole genome shotgun (WGS) entry which is preliminary data.</text>
</comment>
<dbReference type="AlphaFoldDB" id="A0AAD7GSP7"/>